<dbReference type="GO" id="GO:0043625">
    <property type="term" value="C:delta DNA polymerase complex"/>
    <property type="evidence" value="ECO:0007669"/>
    <property type="project" value="TreeGrafter"/>
</dbReference>
<evidence type="ECO:0000256" key="2">
    <source>
        <dbReference type="ARBA" id="ARBA00022705"/>
    </source>
</evidence>
<name>A0AAD5DG98_9CHLO</name>
<dbReference type="GO" id="GO:0003677">
    <property type="term" value="F:DNA binding"/>
    <property type="evidence" value="ECO:0007669"/>
    <property type="project" value="InterPro"/>
</dbReference>
<dbReference type="InterPro" id="IPR006910">
    <property type="entry name" value="Rad21_Rec8_N"/>
</dbReference>
<feature type="region of interest" description="Disordered" evidence="3">
    <location>
        <begin position="882"/>
        <end position="937"/>
    </location>
</feature>
<feature type="domain" description="DNA polymerase delta subunit OB-fold" evidence="6">
    <location>
        <begin position="60"/>
        <end position="185"/>
    </location>
</feature>
<evidence type="ECO:0000256" key="3">
    <source>
        <dbReference type="SAM" id="MobiDB-lite"/>
    </source>
</evidence>
<evidence type="ECO:0000256" key="1">
    <source>
        <dbReference type="ARBA" id="ARBA00006035"/>
    </source>
</evidence>
<feature type="compositionally biased region" description="Low complexity" evidence="3">
    <location>
        <begin position="789"/>
        <end position="799"/>
    </location>
</feature>
<dbReference type="GO" id="GO:0006271">
    <property type="term" value="P:DNA strand elongation involved in DNA replication"/>
    <property type="evidence" value="ECO:0007669"/>
    <property type="project" value="TreeGrafter"/>
</dbReference>
<evidence type="ECO:0000259" key="4">
    <source>
        <dbReference type="Pfam" id="PF04042"/>
    </source>
</evidence>
<sequence length="1005" mass="104468">MEVLQSGLEPPPHKATFDELLAPLAGDDASAPTGTVVRASASYATRDERFLIKHKDYDRQYAQLYFYRLLQMRAHVEAAARSAWPGIPVVRILSVPEDGEVAVVGTLYKEMSLKPSILDEYVKDRSLGQQLGRARFTQPEDRLVLEDEGARVTLCGDACPVGECVTGVVAAVRGRVLPNGDFEVTGCVHAGVPPQPPLPRCEDKYVALVSGLGVSDGEGSPLRLQLLVDYLGGLLGGEGERGGVVGRIARVVVAGGLLKTSSALSQPTAYSSVRQQAAALGPLRDVDMALSELAAAVPVDIMPGAGDPANYTLPQQPLHRCLFPGAAAYSSLQRATNPHDFDVDGVTFLGTSGQNVDDVYRYSDIEDRAAILGKLLQWRHLAPTAPDTLAAYPYFESDPFILESSPHVLFAGGQPAFATGVAEVEGGGSVRLRGLKRADVFNCSLPAAVDSIINPEAPLALRLSGQLLLGLVRLYLRKLQFLEEDAGLALRGLARNAGGGGTQVDLPDGGVAPEMAITLQQDSEYDPMAQFVGNELFPSFESSLFPEAELGASVGGALGGASVTVAQDISELFGSHWTGPGIEEERFDVDGDAMERRFSTELERLRSQGVEAPRDKADMFFGAAPLDETFSPVMDDEVMAVPPDELFAGPGPTPGRTPLSGGAALLPGMSDMRVTPASLGAAADLLPDIGGATGGTDGGEGFALGEDANGQPATTLPSDQIRKLLLDRKPLMVRRGLRTARQRADQQPSGFGAVAQPEAARESELYRPSTLSSLAPELLGLFGRALTLPGQAPGEGAAAEQRRRRSSRGTVAEEEQAAAAAAAAAEVAEEDELAGAGPSMTPGGDLVLSLPDDGGYTGGFSDAAPFSAGGYGEDAIEPADEQQAAALAPAGPEEDGEEGGMAAAAQRGRLPLQPVPSSGELGSIGQDSSEGGSGASATASFTKNTALVLEHLRREFAPATGSKRRHPSAGDLAAGEEPYGDICLAPSALLAGGRGTPGSAAPPAP</sequence>
<comment type="caution">
    <text evidence="7">The sequence shown here is derived from an EMBL/GenBank/DDBJ whole genome shotgun (WGS) entry which is preliminary data.</text>
</comment>
<feature type="region of interest" description="Disordered" evidence="3">
    <location>
        <begin position="739"/>
        <end position="767"/>
    </location>
</feature>
<feature type="region of interest" description="Disordered" evidence="3">
    <location>
        <begin position="789"/>
        <end position="814"/>
    </location>
</feature>
<dbReference type="EMBL" id="JADXDR010000217">
    <property type="protein sequence ID" value="KAI7835898.1"/>
    <property type="molecule type" value="Genomic_DNA"/>
</dbReference>
<feature type="compositionally biased region" description="Low complexity" evidence="3">
    <location>
        <begin position="882"/>
        <end position="891"/>
    </location>
</feature>
<dbReference type="AlphaFoldDB" id="A0AAD5DG98"/>
<protein>
    <recommendedName>
        <fullName evidence="9">DNA polymerase delta small subunit</fullName>
    </recommendedName>
</protein>
<feature type="domain" description="Rad21/Rec8-like protein N-terminal" evidence="5">
    <location>
        <begin position="433"/>
        <end position="508"/>
    </location>
</feature>
<dbReference type="InterPro" id="IPR024826">
    <property type="entry name" value="DNA_pol_delta/II_ssu"/>
</dbReference>
<dbReference type="InterPro" id="IPR007185">
    <property type="entry name" value="DNA_pol_a/d/e_bsu"/>
</dbReference>
<reference evidence="7" key="1">
    <citation type="submission" date="2020-11" db="EMBL/GenBank/DDBJ databases">
        <title>Chlorella ohadii genome sequencing and assembly.</title>
        <authorList>
            <person name="Murik O."/>
            <person name="Treves H."/>
            <person name="Kedem I."/>
            <person name="Shotland Y."/>
            <person name="Kaplan A."/>
        </authorList>
    </citation>
    <scope>NUCLEOTIDE SEQUENCE</scope>
    <source>
        <strain evidence="7">1</strain>
    </source>
</reference>
<dbReference type="InterPro" id="IPR040663">
    <property type="entry name" value="DNA_pol_D_N"/>
</dbReference>
<dbReference type="Pfam" id="PF04825">
    <property type="entry name" value="Rad21_Rec8_N"/>
    <property type="match status" value="1"/>
</dbReference>
<dbReference type="PANTHER" id="PTHR10416:SF0">
    <property type="entry name" value="DNA POLYMERASE DELTA SUBUNIT 2"/>
    <property type="match status" value="1"/>
</dbReference>
<accession>A0AAD5DG98</accession>
<evidence type="ECO:0000259" key="5">
    <source>
        <dbReference type="Pfam" id="PF04825"/>
    </source>
</evidence>
<organism evidence="7 8">
    <name type="scientific">Chlorella ohadii</name>
    <dbReference type="NCBI Taxonomy" id="2649997"/>
    <lineage>
        <taxon>Eukaryota</taxon>
        <taxon>Viridiplantae</taxon>
        <taxon>Chlorophyta</taxon>
        <taxon>core chlorophytes</taxon>
        <taxon>Trebouxiophyceae</taxon>
        <taxon>Chlorellales</taxon>
        <taxon>Chlorellaceae</taxon>
        <taxon>Chlorella clade</taxon>
        <taxon>Chlorella</taxon>
    </lineage>
</organism>
<dbReference type="PANTHER" id="PTHR10416">
    <property type="entry name" value="DNA POLYMERASE DELTA SUBUNIT 2"/>
    <property type="match status" value="1"/>
</dbReference>
<feature type="region of interest" description="Disordered" evidence="3">
    <location>
        <begin position="829"/>
        <end position="853"/>
    </location>
</feature>
<evidence type="ECO:0008006" key="9">
    <source>
        <dbReference type="Google" id="ProtNLM"/>
    </source>
</evidence>
<dbReference type="Pfam" id="PF18018">
    <property type="entry name" value="DNA_pol_D_N"/>
    <property type="match status" value="1"/>
</dbReference>
<dbReference type="Gene3D" id="3.60.21.50">
    <property type="match status" value="1"/>
</dbReference>
<feature type="domain" description="DNA polymerase alpha/delta/epsilon subunit B" evidence="4">
    <location>
        <begin position="206"/>
        <end position="418"/>
    </location>
</feature>
<dbReference type="Proteomes" id="UP001205105">
    <property type="component" value="Unassembled WGS sequence"/>
</dbReference>
<evidence type="ECO:0000313" key="7">
    <source>
        <dbReference type="EMBL" id="KAI7835898.1"/>
    </source>
</evidence>
<proteinExistence type="inferred from homology"/>
<dbReference type="Gene3D" id="2.40.50.430">
    <property type="match status" value="1"/>
</dbReference>
<dbReference type="Pfam" id="PF04042">
    <property type="entry name" value="DNA_pol_E_B"/>
    <property type="match status" value="1"/>
</dbReference>
<feature type="region of interest" description="Disordered" evidence="3">
    <location>
        <begin position="955"/>
        <end position="978"/>
    </location>
</feature>
<keyword evidence="8" id="KW-1185">Reference proteome</keyword>
<gene>
    <name evidence="7" type="ORF">COHA_010201</name>
</gene>
<keyword evidence="2" id="KW-0235">DNA replication</keyword>
<evidence type="ECO:0000259" key="6">
    <source>
        <dbReference type="Pfam" id="PF18018"/>
    </source>
</evidence>
<comment type="similarity">
    <text evidence="1">Belongs to the DNA polymerase delta/II small subunit family.</text>
</comment>
<evidence type="ECO:0000313" key="8">
    <source>
        <dbReference type="Proteomes" id="UP001205105"/>
    </source>
</evidence>